<protein>
    <submittedName>
        <fullName evidence="3">Ovule protein</fullName>
    </submittedName>
</protein>
<evidence type="ECO:0000313" key="3">
    <source>
        <dbReference type="WBParaSite" id="EgrG_001180800"/>
    </source>
</evidence>
<organism evidence="1">
    <name type="scientific">Echinococcus granulosus</name>
    <name type="common">Hydatid tapeworm</name>
    <dbReference type="NCBI Taxonomy" id="6210"/>
    <lineage>
        <taxon>Eukaryota</taxon>
        <taxon>Metazoa</taxon>
        <taxon>Spiralia</taxon>
        <taxon>Lophotrochozoa</taxon>
        <taxon>Platyhelminthes</taxon>
        <taxon>Cestoda</taxon>
        <taxon>Eucestoda</taxon>
        <taxon>Cyclophyllidea</taxon>
        <taxon>Taeniidae</taxon>
        <taxon>Echinococcus</taxon>
        <taxon>Echinococcus granulosus group</taxon>
    </lineage>
</organism>
<evidence type="ECO:0000313" key="1">
    <source>
        <dbReference type="EMBL" id="CDS22646.1"/>
    </source>
</evidence>
<dbReference type="AlphaFoldDB" id="A0A068WS58"/>
<name>A0A068WS58_ECHGR</name>
<accession>A0A068WS58</accession>
<evidence type="ECO:0000313" key="2">
    <source>
        <dbReference type="Proteomes" id="UP000492820"/>
    </source>
</evidence>
<reference evidence="1 2" key="1">
    <citation type="journal article" date="2013" name="Nature">
        <title>The genomes of four tapeworm species reveal adaptations to parasitism.</title>
        <authorList>
            <person name="Tsai I.J."/>
            <person name="Zarowiecki M."/>
            <person name="Holroyd N."/>
            <person name="Garciarrubio A."/>
            <person name="Sanchez-Flores A."/>
            <person name="Brooks K.L."/>
            <person name="Tracey A."/>
            <person name="Bobes R.J."/>
            <person name="Fragoso G."/>
            <person name="Sciutto E."/>
            <person name="Aslett M."/>
            <person name="Beasley H."/>
            <person name="Bennett H.M."/>
            <person name="Cai J."/>
            <person name="Camicia F."/>
            <person name="Clark R."/>
            <person name="Cucher M."/>
            <person name="De Silva N."/>
            <person name="Day T.A."/>
            <person name="Deplazes P."/>
            <person name="Estrada K."/>
            <person name="Fernandez C."/>
            <person name="Holland P.W."/>
            <person name="Hou J."/>
            <person name="Hu S."/>
            <person name="Huckvale T."/>
            <person name="Hung S.S."/>
            <person name="Kamenetzky L."/>
            <person name="Keane J.A."/>
            <person name="Kiss F."/>
            <person name="Koziol U."/>
            <person name="Lambert O."/>
            <person name="Liu K."/>
            <person name="Luo X."/>
            <person name="Luo Y."/>
            <person name="Macchiaroli N."/>
            <person name="Nichol S."/>
            <person name="Paps J."/>
            <person name="Parkinson J."/>
            <person name="Pouchkina-Stantcheva N."/>
            <person name="Riddiford N."/>
            <person name="Rosenzvit M."/>
            <person name="Salinas G."/>
            <person name="Wasmuth J.D."/>
            <person name="Zamanian M."/>
            <person name="Zheng Y."/>
            <person name="Cai X."/>
            <person name="Soberon X."/>
            <person name="Olson P.D."/>
            <person name="Laclette J.P."/>
            <person name="Brehm K."/>
            <person name="Berriman M."/>
            <person name="Garciarrubio A."/>
            <person name="Bobes R.J."/>
            <person name="Fragoso G."/>
            <person name="Sanchez-Flores A."/>
            <person name="Estrada K."/>
            <person name="Cevallos M.A."/>
            <person name="Morett E."/>
            <person name="Gonzalez V."/>
            <person name="Portillo T."/>
            <person name="Ochoa-Leyva A."/>
            <person name="Jose M.V."/>
            <person name="Sciutto E."/>
            <person name="Landa A."/>
            <person name="Jimenez L."/>
            <person name="Valdes V."/>
            <person name="Carrero J.C."/>
            <person name="Larralde C."/>
            <person name="Morales-Montor J."/>
            <person name="Limon-Lason J."/>
            <person name="Soberon X."/>
            <person name="Laclette J.P."/>
        </authorList>
    </citation>
    <scope>NUCLEOTIDE SEQUENCE [LARGE SCALE GENOMIC DNA]</scope>
</reference>
<reference evidence="3" key="3">
    <citation type="submission" date="2020-10" db="UniProtKB">
        <authorList>
            <consortium name="WormBaseParasite"/>
        </authorList>
    </citation>
    <scope>IDENTIFICATION</scope>
</reference>
<sequence>MCDTMGRIFYLVYRIDSYFNFADDFLVTCARLINSGRRSGVWLVFFAFAYRLPERQYALLYSHLNYFLSAVYSLRLESCLYKLCTVKSYLVCILFFLSRLQSFIHSNSSVNQTFFMRSFRRERVEVYSPFAYWFWGGLN</sequence>
<dbReference type="Proteomes" id="UP000492820">
    <property type="component" value="Unassembled WGS sequence"/>
</dbReference>
<dbReference type="EMBL" id="LK028587">
    <property type="protein sequence ID" value="CDS22646.1"/>
    <property type="molecule type" value="Genomic_DNA"/>
</dbReference>
<proteinExistence type="predicted"/>
<reference evidence="1" key="2">
    <citation type="submission" date="2014-06" db="EMBL/GenBank/DDBJ databases">
        <authorList>
            <person name="Aslett M."/>
        </authorList>
    </citation>
    <scope>NUCLEOTIDE SEQUENCE</scope>
</reference>
<gene>
    <name evidence="1" type="ORF">EgrG_001180800</name>
</gene>
<dbReference type="WBParaSite" id="EgrG_001180800">
    <property type="protein sequence ID" value="EgrG_001180800"/>
    <property type="gene ID" value="EgrG_001180800"/>
</dbReference>